<organism evidence="2 3">
    <name type="scientific">Stackebrandtia nassauensis (strain DSM 44728 / CIP 108903 / NRRL B-16338 / NBRC 102104 / LLR-40K-21)</name>
    <dbReference type="NCBI Taxonomy" id="446470"/>
    <lineage>
        <taxon>Bacteria</taxon>
        <taxon>Bacillati</taxon>
        <taxon>Actinomycetota</taxon>
        <taxon>Actinomycetes</taxon>
        <taxon>Glycomycetales</taxon>
        <taxon>Glycomycetaceae</taxon>
        <taxon>Stackebrandtia</taxon>
    </lineage>
</organism>
<sequence>MFAILWAILAILAAAASIALTIDATTRAGNLRAVTRAIDAEPGRPGIRDGDLAERLAGQPVPGAVTVCAGSRHGTARLIAASVGLVLTFGALLSGSGFTTPIATLTLLVAAYIGVRFGNARRLCADATRVRLRRWRTHADIPLDAVRGIGFVPSREPGRPGGDRVWIALWCDPATVSGLPESLTGTATVGAEIGWVRLDPIESVSTVQLLRLWQFFASRWIVGDENGVAHPSPPELSTLFTTADRLGFDAASGYYSVDGTQVAHVIHRPPASWRRWRARIWRDPASLPHAFEVRDSLLRTRWLLTKPDAAWKTAFYVTDRHGRRVGTLRAVSAASRNYDLCGTDNQVLATLRPGEPRTTVVDTRGKPIAVWDTRTTELFSDAEPALRPLCLLSPIVARFAGTATAARTGADASETVPLATQPTAPAEPASAEPPTEPLAVQLDEATQIADTEPTPSSTDSDQPRPPTA</sequence>
<proteinExistence type="predicted"/>
<dbReference type="AlphaFoldDB" id="D3PY18"/>
<feature type="region of interest" description="Disordered" evidence="1">
    <location>
        <begin position="407"/>
        <end position="468"/>
    </location>
</feature>
<name>D3PY18_STANL</name>
<dbReference type="KEGG" id="sna:Snas_5717"/>
<dbReference type="EMBL" id="CP001778">
    <property type="protein sequence ID" value="ADD45347.1"/>
    <property type="molecule type" value="Genomic_DNA"/>
</dbReference>
<dbReference type="RefSeq" id="WP_013020918.1">
    <property type="nucleotide sequence ID" value="NC_013947.1"/>
</dbReference>
<reference evidence="2 3" key="1">
    <citation type="journal article" date="2009" name="Stand. Genomic Sci.">
        <title>Complete genome sequence of Stackebrandtia nassauensis type strain (LLR-40K-21).</title>
        <authorList>
            <person name="Munk C."/>
            <person name="Lapidus A."/>
            <person name="Copeland A."/>
            <person name="Jando M."/>
            <person name="Mayilraj S."/>
            <person name="Glavina Del Rio T."/>
            <person name="Nolan M."/>
            <person name="Chen F."/>
            <person name="Lucas S."/>
            <person name="Tice H."/>
            <person name="Cheng J.F."/>
            <person name="Han C."/>
            <person name="Detter J.C."/>
            <person name="Bruce D."/>
            <person name="Goodwin L."/>
            <person name="Chain P."/>
            <person name="Pitluck S."/>
            <person name="Goker M."/>
            <person name="Ovchinikova G."/>
            <person name="Pati A."/>
            <person name="Ivanova N."/>
            <person name="Mavromatis K."/>
            <person name="Chen A."/>
            <person name="Palaniappan K."/>
            <person name="Land M."/>
            <person name="Hauser L."/>
            <person name="Chang Y.J."/>
            <person name="Jeffries C.D."/>
            <person name="Bristow J."/>
            <person name="Eisen J.A."/>
            <person name="Markowitz V."/>
            <person name="Hugenholtz P."/>
            <person name="Kyrpides N.C."/>
            <person name="Klenk H.P."/>
        </authorList>
    </citation>
    <scope>NUCLEOTIDE SEQUENCE [LARGE SCALE GENOMIC DNA]</scope>
    <source>
        <strain evidence="3">DSM 44728 / CIP 108903 / NRRL B-16338 / NBRC 102104 / LLR-40K-21</strain>
    </source>
</reference>
<dbReference type="HOGENOM" id="CLU_583821_0_0_11"/>
<dbReference type="Proteomes" id="UP000000844">
    <property type="component" value="Chromosome"/>
</dbReference>
<keyword evidence="3" id="KW-1185">Reference proteome</keyword>
<feature type="compositionally biased region" description="Low complexity" evidence="1">
    <location>
        <begin position="407"/>
        <end position="439"/>
    </location>
</feature>
<evidence type="ECO:0000256" key="1">
    <source>
        <dbReference type="SAM" id="MobiDB-lite"/>
    </source>
</evidence>
<protein>
    <submittedName>
        <fullName evidence="2">Uncharacterized protein</fullName>
    </submittedName>
</protein>
<evidence type="ECO:0000313" key="2">
    <source>
        <dbReference type="EMBL" id="ADD45347.1"/>
    </source>
</evidence>
<evidence type="ECO:0000313" key="3">
    <source>
        <dbReference type="Proteomes" id="UP000000844"/>
    </source>
</evidence>
<gene>
    <name evidence="2" type="ordered locus">Snas_5717</name>
</gene>
<accession>D3PY18</accession>